<sequence length="132" mass="15134">MIHLEEALSAYNKKHKLSLTVENVDNSYRFYTKREKQVVKVGEIELIRNRSNCGVIDLHSLWGNTPKDIDLILSFMKDFAKVGGRNILTYNTSSDQPELRKSLKKAGFSSPRTKYKNKNSGNFITFHVLAVK</sequence>
<organism evidence="1">
    <name type="scientific">marine sediment metagenome</name>
    <dbReference type="NCBI Taxonomy" id="412755"/>
    <lineage>
        <taxon>unclassified sequences</taxon>
        <taxon>metagenomes</taxon>
        <taxon>ecological metagenomes</taxon>
    </lineage>
</organism>
<proteinExistence type="predicted"/>
<comment type="caution">
    <text evidence="1">The sequence shown here is derived from an EMBL/GenBank/DDBJ whole genome shotgun (WGS) entry which is preliminary data.</text>
</comment>
<evidence type="ECO:0000313" key="1">
    <source>
        <dbReference type="EMBL" id="KKN28188.1"/>
    </source>
</evidence>
<accession>A0A0F9SFN3</accession>
<name>A0A0F9SFN3_9ZZZZ</name>
<protein>
    <submittedName>
        <fullName evidence="1">Uncharacterized protein</fullName>
    </submittedName>
</protein>
<gene>
    <name evidence="1" type="ORF">LCGC14_0856890</name>
</gene>
<dbReference type="AlphaFoldDB" id="A0A0F9SFN3"/>
<reference evidence="1" key="1">
    <citation type="journal article" date="2015" name="Nature">
        <title>Complex archaea that bridge the gap between prokaryotes and eukaryotes.</title>
        <authorList>
            <person name="Spang A."/>
            <person name="Saw J.H."/>
            <person name="Jorgensen S.L."/>
            <person name="Zaremba-Niedzwiedzka K."/>
            <person name="Martijn J."/>
            <person name="Lind A.E."/>
            <person name="van Eijk R."/>
            <person name="Schleper C."/>
            <person name="Guy L."/>
            <person name="Ettema T.J."/>
        </authorList>
    </citation>
    <scope>NUCLEOTIDE SEQUENCE</scope>
</reference>
<dbReference type="EMBL" id="LAZR01002582">
    <property type="protein sequence ID" value="KKN28188.1"/>
    <property type="molecule type" value="Genomic_DNA"/>
</dbReference>